<gene>
    <name evidence="2" type="ORF">H6G94_09645</name>
</gene>
<feature type="domain" description="TniQ" evidence="1">
    <location>
        <begin position="11"/>
        <end position="128"/>
    </location>
</feature>
<dbReference type="Proteomes" id="UP000606396">
    <property type="component" value="Unassembled WGS sequence"/>
</dbReference>
<evidence type="ECO:0000259" key="1">
    <source>
        <dbReference type="Pfam" id="PF06527"/>
    </source>
</evidence>
<keyword evidence="3" id="KW-1185">Reference proteome</keyword>
<reference evidence="2 3" key="1">
    <citation type="journal article" date="2020" name="ISME J.">
        <title>Comparative genomics reveals insights into cyanobacterial evolution and habitat adaptation.</title>
        <authorList>
            <person name="Chen M.Y."/>
            <person name="Teng W.K."/>
            <person name="Zhao L."/>
            <person name="Hu C.X."/>
            <person name="Zhou Y.K."/>
            <person name="Han B.P."/>
            <person name="Song L.R."/>
            <person name="Shu W.S."/>
        </authorList>
    </citation>
    <scope>NUCLEOTIDE SEQUENCE [LARGE SCALE GENOMIC DNA]</scope>
    <source>
        <strain evidence="2 3">FACHB-252</strain>
    </source>
</reference>
<dbReference type="RefSeq" id="WP_190949247.1">
    <property type="nucleotide sequence ID" value="NZ_JACJTC010000006.1"/>
</dbReference>
<dbReference type="EMBL" id="JACJTC010000006">
    <property type="protein sequence ID" value="MBD2611532.1"/>
    <property type="molecule type" value="Genomic_DNA"/>
</dbReference>
<name>A0ABR8H8G7_NOSPU</name>
<evidence type="ECO:0000313" key="3">
    <source>
        <dbReference type="Proteomes" id="UP000606396"/>
    </source>
</evidence>
<proteinExistence type="predicted"/>
<accession>A0ABR8H8G7</accession>
<dbReference type="InterPro" id="IPR009492">
    <property type="entry name" value="TniQ"/>
</dbReference>
<dbReference type="Pfam" id="PF06527">
    <property type="entry name" value="TniQ"/>
    <property type="match status" value="1"/>
</dbReference>
<organism evidence="2 3">
    <name type="scientific">Nostoc punctiforme FACHB-252</name>
    <dbReference type="NCBI Taxonomy" id="1357509"/>
    <lineage>
        <taxon>Bacteria</taxon>
        <taxon>Bacillati</taxon>
        <taxon>Cyanobacteriota</taxon>
        <taxon>Cyanophyceae</taxon>
        <taxon>Nostocales</taxon>
        <taxon>Nostocaceae</taxon>
        <taxon>Nostoc</taxon>
    </lineage>
</organism>
<evidence type="ECO:0000313" key="2">
    <source>
        <dbReference type="EMBL" id="MBD2611532.1"/>
    </source>
</evidence>
<protein>
    <submittedName>
        <fullName evidence="2">TniQ family protein</fullName>
    </submittedName>
</protein>
<sequence>MEVPKIQPWLFQIEPLDGESLSHFLGRFRRANDLTSTGLGKAAGLGGAIARWEKFRFNPPPSRQQLQGLAKVVGVDADRLGQMLPPAGVGIKMEPIRLCTACYSQSPCHKIQWQFKVTQGCVSHKLTLLSECPNCGARFKVPALWVDGWCQRCFMNFVEMTKYQKAM</sequence>
<comment type="caution">
    <text evidence="2">The sequence shown here is derived from an EMBL/GenBank/DDBJ whole genome shotgun (WGS) entry which is preliminary data.</text>
</comment>